<gene>
    <name evidence="1" type="ORF">HRbin17_00532</name>
</gene>
<accession>A0A2H5XAA1</accession>
<evidence type="ECO:0008006" key="3">
    <source>
        <dbReference type="Google" id="ProtNLM"/>
    </source>
</evidence>
<organism evidence="1 2">
    <name type="scientific">Candidatus Fervidibacter japonicus</name>
    <dbReference type="NCBI Taxonomy" id="2035412"/>
    <lineage>
        <taxon>Bacteria</taxon>
        <taxon>Candidatus Fervidibacterota</taxon>
        <taxon>Candidatus Fervidibacter</taxon>
    </lineage>
</organism>
<dbReference type="Proteomes" id="UP000236173">
    <property type="component" value="Unassembled WGS sequence"/>
</dbReference>
<sequence length="246" mass="26287">MRAFKSLLVTTAIAGLLAAMSVRLFALPLPSLSGPWAPGEMRAGQSKLVNPLNTTDYITVDWIVLYDSVGVWGYPGSFVYMYQLENTAGSSGIRAFNVKYGGAQGNNDEIGIKAGDLDANNPPLWSGHNSTNFGNLSVETEPGGTPQGNLGNYNAFFPDPNSVSYTLSGITISLGRESLVLYIIDPRAPTYGEAKAQDSASWWGMVTLGGVTYGEPVPVPSPEPGMFMLLATSLAGILVWQRRSKK</sequence>
<dbReference type="AlphaFoldDB" id="A0A2H5XAA1"/>
<evidence type="ECO:0000313" key="2">
    <source>
        <dbReference type="Proteomes" id="UP000236173"/>
    </source>
</evidence>
<evidence type="ECO:0000313" key="1">
    <source>
        <dbReference type="EMBL" id="GBC98037.1"/>
    </source>
</evidence>
<proteinExistence type="predicted"/>
<protein>
    <recommendedName>
        <fullName evidence="3">PEP-CTERM protein-sorting domain-containing protein</fullName>
    </recommendedName>
</protein>
<reference evidence="2" key="1">
    <citation type="submission" date="2017-09" db="EMBL/GenBank/DDBJ databases">
        <title>Metaegenomics of thermophilic ammonia-oxidizing enrichment culture.</title>
        <authorList>
            <person name="Kato S."/>
            <person name="Suzuki K."/>
        </authorList>
    </citation>
    <scope>NUCLEOTIDE SEQUENCE [LARGE SCALE GENOMIC DNA]</scope>
</reference>
<name>A0A2H5XAA1_9BACT</name>
<dbReference type="EMBL" id="BEHT01000005">
    <property type="protein sequence ID" value="GBC98037.1"/>
    <property type="molecule type" value="Genomic_DNA"/>
</dbReference>
<comment type="caution">
    <text evidence="1">The sequence shown here is derived from an EMBL/GenBank/DDBJ whole genome shotgun (WGS) entry which is preliminary data.</text>
</comment>